<feature type="transmembrane region" description="Helical" evidence="4">
    <location>
        <begin position="12"/>
        <end position="33"/>
    </location>
</feature>
<feature type="transmembrane region" description="Helical" evidence="4">
    <location>
        <begin position="305"/>
        <end position="328"/>
    </location>
</feature>
<feature type="domain" description="Major facilitator superfamily (MFS) profile" evidence="5">
    <location>
        <begin position="11"/>
        <end position="424"/>
    </location>
</feature>
<comment type="caution">
    <text evidence="6">The sequence shown here is derived from an EMBL/GenBank/DDBJ whole genome shotgun (WGS) entry which is preliminary data.</text>
</comment>
<dbReference type="InterPro" id="IPR020846">
    <property type="entry name" value="MFS_dom"/>
</dbReference>
<feature type="region of interest" description="Disordered" evidence="3">
    <location>
        <begin position="201"/>
        <end position="230"/>
    </location>
</feature>
<dbReference type="InterPro" id="IPR050327">
    <property type="entry name" value="Proton-linked_MCT"/>
</dbReference>
<comment type="subcellular location">
    <subcellularLocation>
        <location evidence="1">Membrane</location>
        <topology evidence="1">Multi-pass membrane protein</topology>
    </subcellularLocation>
</comment>
<evidence type="ECO:0000256" key="2">
    <source>
        <dbReference type="ARBA" id="ARBA00006727"/>
    </source>
</evidence>
<feature type="transmembrane region" description="Helical" evidence="4">
    <location>
        <begin position="368"/>
        <end position="390"/>
    </location>
</feature>
<feature type="transmembrane region" description="Helical" evidence="4">
    <location>
        <begin position="279"/>
        <end position="298"/>
    </location>
</feature>
<reference evidence="6 7" key="1">
    <citation type="submission" date="2023-10" db="EMBL/GenBank/DDBJ databases">
        <title>Draft genome sequence of Xylaria bambusicola isolate GMP-LS, the root and basal stem rot pathogen of sugarcane in Indonesia.</title>
        <authorList>
            <person name="Selvaraj P."/>
            <person name="Muralishankar V."/>
            <person name="Muruganantham S."/>
            <person name="Sp S."/>
            <person name="Haryani S."/>
            <person name="Lau K.J.X."/>
            <person name="Naqvi N.I."/>
        </authorList>
    </citation>
    <scope>NUCLEOTIDE SEQUENCE [LARGE SCALE GENOMIC DNA]</scope>
    <source>
        <strain evidence="6">GMP-LS</strain>
    </source>
</reference>
<feature type="transmembrane region" description="Helical" evidence="4">
    <location>
        <begin position="334"/>
        <end position="356"/>
    </location>
</feature>
<dbReference type="Proteomes" id="UP001305414">
    <property type="component" value="Unassembled WGS sequence"/>
</dbReference>
<gene>
    <name evidence="6" type="ORF">RRF57_001373</name>
</gene>
<keyword evidence="7" id="KW-1185">Reference proteome</keyword>
<dbReference type="InterPro" id="IPR011701">
    <property type="entry name" value="MFS"/>
</dbReference>
<proteinExistence type="inferred from homology"/>
<protein>
    <recommendedName>
        <fullName evidence="5">Major facilitator superfamily (MFS) profile domain-containing protein</fullName>
    </recommendedName>
</protein>
<keyword evidence="4" id="KW-0472">Membrane</keyword>
<sequence length="429" mass="45415">MEPPPNYNSFRSWLAVGGSFLGLYCTVGYFNAFGVYQEYYSSGLLKAYSDSDISWIGSAAIFFLYIGSPIAGILVDKIGPTWLLIIGSIGQLVAVFLSSLCSQYYQLFLSQAVLLGASTSLTLTPLTAVVARRMPHRRGLALGIAVGGSSIGGIIWPIMLQQLLYARGVSFGWVQRAVGFTMLPLLLVACLTVVDVDKQTNKPPPSVSGAPEASSGDGNDEVSAEENPKTSTSLPIFSMFKNLTFVLLCLGLAITYLGLFTPFFYISSYAVSKGESSSTAFYLISAINAASFFGRILPGHVADHYGYFNVLALSLLSSGIIAFTWTAAYNLPGMIIWSIAYGFTSGAVISLQGACAGKLAKPGQQGTAFGLLFGAISVTALVGTPISGQILSRGGFLGLGIWTGVTILTGAVILMAARLRMDRKMLAVC</sequence>
<keyword evidence="4" id="KW-0812">Transmembrane</keyword>
<dbReference type="PANTHER" id="PTHR11360">
    <property type="entry name" value="MONOCARBOXYLATE TRANSPORTER"/>
    <property type="match status" value="1"/>
</dbReference>
<dbReference type="InterPro" id="IPR036259">
    <property type="entry name" value="MFS_trans_sf"/>
</dbReference>
<feature type="transmembrane region" description="Helical" evidence="4">
    <location>
        <begin position="243"/>
        <end position="267"/>
    </location>
</feature>
<dbReference type="GO" id="GO:0016020">
    <property type="term" value="C:membrane"/>
    <property type="evidence" value="ECO:0007669"/>
    <property type="project" value="UniProtKB-SubCell"/>
</dbReference>
<keyword evidence="4" id="KW-1133">Transmembrane helix</keyword>
<dbReference type="EMBL" id="JAWHQM010000002">
    <property type="protein sequence ID" value="KAK5625657.1"/>
    <property type="molecule type" value="Genomic_DNA"/>
</dbReference>
<comment type="similarity">
    <text evidence="2">Belongs to the major facilitator superfamily. Monocarboxylate porter (TC 2.A.1.13) family.</text>
</comment>
<dbReference type="AlphaFoldDB" id="A0AAN7Z1J4"/>
<feature type="transmembrane region" description="Helical" evidence="4">
    <location>
        <begin position="82"/>
        <end position="105"/>
    </location>
</feature>
<feature type="transmembrane region" description="Helical" evidence="4">
    <location>
        <begin position="171"/>
        <end position="194"/>
    </location>
</feature>
<evidence type="ECO:0000313" key="6">
    <source>
        <dbReference type="EMBL" id="KAK5625657.1"/>
    </source>
</evidence>
<evidence type="ECO:0000313" key="7">
    <source>
        <dbReference type="Proteomes" id="UP001305414"/>
    </source>
</evidence>
<name>A0AAN7Z1J4_9PEZI</name>
<dbReference type="Gene3D" id="1.20.1250.20">
    <property type="entry name" value="MFS general substrate transporter like domains"/>
    <property type="match status" value="1"/>
</dbReference>
<evidence type="ECO:0000256" key="4">
    <source>
        <dbReference type="SAM" id="Phobius"/>
    </source>
</evidence>
<feature type="transmembrane region" description="Helical" evidence="4">
    <location>
        <begin position="53"/>
        <end position="75"/>
    </location>
</feature>
<organism evidence="6 7">
    <name type="scientific">Xylaria bambusicola</name>
    <dbReference type="NCBI Taxonomy" id="326684"/>
    <lineage>
        <taxon>Eukaryota</taxon>
        <taxon>Fungi</taxon>
        <taxon>Dikarya</taxon>
        <taxon>Ascomycota</taxon>
        <taxon>Pezizomycotina</taxon>
        <taxon>Sordariomycetes</taxon>
        <taxon>Xylariomycetidae</taxon>
        <taxon>Xylariales</taxon>
        <taxon>Xylariaceae</taxon>
        <taxon>Xylaria</taxon>
    </lineage>
</organism>
<dbReference type="GO" id="GO:0022857">
    <property type="term" value="F:transmembrane transporter activity"/>
    <property type="evidence" value="ECO:0007669"/>
    <property type="project" value="InterPro"/>
</dbReference>
<accession>A0AAN7Z1J4</accession>
<feature type="transmembrane region" description="Helical" evidence="4">
    <location>
        <begin position="396"/>
        <end position="417"/>
    </location>
</feature>
<evidence type="ECO:0000256" key="3">
    <source>
        <dbReference type="SAM" id="MobiDB-lite"/>
    </source>
</evidence>
<dbReference type="Pfam" id="PF07690">
    <property type="entry name" value="MFS_1"/>
    <property type="match status" value="1"/>
</dbReference>
<dbReference type="SUPFAM" id="SSF103473">
    <property type="entry name" value="MFS general substrate transporter"/>
    <property type="match status" value="1"/>
</dbReference>
<feature type="transmembrane region" description="Helical" evidence="4">
    <location>
        <begin position="111"/>
        <end position="131"/>
    </location>
</feature>
<dbReference type="PROSITE" id="PS50850">
    <property type="entry name" value="MFS"/>
    <property type="match status" value="1"/>
</dbReference>
<feature type="transmembrane region" description="Helical" evidence="4">
    <location>
        <begin position="140"/>
        <end position="159"/>
    </location>
</feature>
<dbReference type="PANTHER" id="PTHR11360:SF250">
    <property type="entry name" value="MFS-TYPE TRANSPORTER AFUA_1G00970"/>
    <property type="match status" value="1"/>
</dbReference>
<evidence type="ECO:0000256" key="1">
    <source>
        <dbReference type="ARBA" id="ARBA00004141"/>
    </source>
</evidence>
<evidence type="ECO:0000259" key="5">
    <source>
        <dbReference type="PROSITE" id="PS50850"/>
    </source>
</evidence>